<dbReference type="GO" id="GO:0000070">
    <property type="term" value="P:mitotic sister chromatid segregation"/>
    <property type="evidence" value="ECO:0007669"/>
    <property type="project" value="TreeGrafter"/>
</dbReference>
<dbReference type="Pfam" id="PF10245">
    <property type="entry name" value="MRP-S22"/>
    <property type="match status" value="1"/>
</dbReference>
<protein>
    <submittedName>
        <fullName evidence="1">MITOCHONDRIAL 28S ribosomal protein S22</fullName>
    </submittedName>
</protein>
<dbReference type="GO" id="GO:0031267">
    <property type="term" value="F:small GTPase binding"/>
    <property type="evidence" value="ECO:0007669"/>
    <property type="project" value="TreeGrafter"/>
</dbReference>
<dbReference type="GO" id="GO:0005737">
    <property type="term" value="C:cytoplasm"/>
    <property type="evidence" value="ECO:0007669"/>
    <property type="project" value="TreeGrafter"/>
</dbReference>
<dbReference type="GO" id="GO:1903394">
    <property type="term" value="P:protein localization to kinetochore involved in kinetochore assembly"/>
    <property type="evidence" value="ECO:0007669"/>
    <property type="project" value="TreeGrafter"/>
</dbReference>
<comment type="caution">
    <text evidence="1">The sequence shown here is derived from an EMBL/GenBank/DDBJ whole genome shotgun (WGS) entry which is preliminary data.</text>
</comment>
<evidence type="ECO:0000313" key="2">
    <source>
        <dbReference type="Proteomes" id="UP001149090"/>
    </source>
</evidence>
<dbReference type="PANTHER" id="PTHR15688:SF1">
    <property type="entry name" value="KINETOCHORE-ASSOCIATED PROTEIN 1"/>
    <property type="match status" value="1"/>
</dbReference>
<reference evidence="1" key="1">
    <citation type="submission" date="2022-10" db="EMBL/GenBank/DDBJ databases">
        <title>Novel sulphate-reducing endosymbionts in the free-living metamonad Anaeramoeba.</title>
        <authorList>
            <person name="Jerlstrom-Hultqvist J."/>
            <person name="Cepicka I."/>
            <person name="Gallot-Lavallee L."/>
            <person name="Salas-Leiva D."/>
            <person name="Curtis B.A."/>
            <person name="Zahonova K."/>
            <person name="Pipaliya S."/>
            <person name="Dacks J."/>
            <person name="Roger A.J."/>
        </authorList>
    </citation>
    <scope>NUCLEOTIDE SEQUENCE</scope>
    <source>
        <strain evidence="1">BMAN</strain>
    </source>
</reference>
<dbReference type="InterPro" id="IPR019374">
    <property type="entry name" value="Ribosomal_mS22"/>
</dbReference>
<name>A0A9Q0LKW0_ANAIG</name>
<dbReference type="InterPro" id="IPR052802">
    <property type="entry name" value="KNTC1"/>
</dbReference>
<dbReference type="GO" id="GO:0005828">
    <property type="term" value="C:kinetochore microtubule"/>
    <property type="evidence" value="ECO:0007669"/>
    <property type="project" value="TreeGrafter"/>
</dbReference>
<dbReference type="PANTHER" id="PTHR15688">
    <property type="entry name" value="KINETOCHORE-ASSOCIATED PROTEIN 1"/>
    <property type="match status" value="1"/>
</dbReference>
<proteinExistence type="predicted"/>
<organism evidence="1 2">
    <name type="scientific">Anaeramoeba ignava</name>
    <name type="common">Anaerobic marine amoeba</name>
    <dbReference type="NCBI Taxonomy" id="1746090"/>
    <lineage>
        <taxon>Eukaryota</taxon>
        <taxon>Metamonada</taxon>
        <taxon>Anaeramoebidae</taxon>
        <taxon>Anaeramoeba</taxon>
    </lineage>
</organism>
<accession>A0A9Q0LKW0</accession>
<dbReference type="GO" id="GO:0007094">
    <property type="term" value="P:mitotic spindle assembly checkpoint signaling"/>
    <property type="evidence" value="ECO:0007669"/>
    <property type="project" value="TreeGrafter"/>
</dbReference>
<keyword evidence="1" id="KW-0687">Ribonucleoprotein</keyword>
<dbReference type="GO" id="GO:0005840">
    <property type="term" value="C:ribosome"/>
    <property type="evidence" value="ECO:0007669"/>
    <property type="project" value="UniProtKB-KW"/>
</dbReference>
<dbReference type="GO" id="GO:1990423">
    <property type="term" value="C:RZZ complex"/>
    <property type="evidence" value="ECO:0007669"/>
    <property type="project" value="TreeGrafter"/>
</dbReference>
<dbReference type="EMBL" id="JAPDFW010000070">
    <property type="protein sequence ID" value="KAJ5074491.1"/>
    <property type="molecule type" value="Genomic_DNA"/>
</dbReference>
<sequence>MRLVVDLIVSSPYLFDLDLPLFVRDFTVLGSAENASRCFYLFAKMPQTKKHEELIVFLIQNDTINELLNCIDFHDQKIRNMIFEQINKNKLYEKIMQSVHFDEFGKYLLQVDKIDGLLLFFLNQNLINEALNLISFYSSDLQNDNLNNTIHIPSRTEKINKLLEYARNHYNIQQYQEIRKLIQKL</sequence>
<keyword evidence="1" id="KW-0689">Ribosomal protein</keyword>
<keyword evidence="2" id="KW-1185">Reference proteome</keyword>
<gene>
    <name evidence="1" type="ORF">M0811_01122</name>
</gene>
<dbReference type="Proteomes" id="UP001149090">
    <property type="component" value="Unassembled WGS sequence"/>
</dbReference>
<evidence type="ECO:0000313" key="1">
    <source>
        <dbReference type="EMBL" id="KAJ5074491.1"/>
    </source>
</evidence>
<dbReference type="AlphaFoldDB" id="A0A9Q0LKW0"/>